<accession>A0A507EWU0</accession>
<sequence length="279" mass="30519">MQGSSPFITAPPHSGHLLLWMNPGSESETAATQSIDLSAMRVNFQAHSHSTLQESTVHYPDAWHLAVRERHSSTPPCTVTCRQSRRHRRLLAEKETADGTVCLSLRAAEESEKETSRNMSTPLLPPSHIAGFAVFGVLASISIVLSVLISRSHAVQQSFKTPTYNSNVTGSDAERQLLNDSRRTSIASNTASDRFSVFQRSLTVWSRSKGSVITDTVPLIEPGTKATVIAGYMPVNPDELEIHVGDVIMVEKWFDDGWILGHNARTGKQGLCPSNYLAA</sequence>
<gene>
    <name evidence="5" type="ORF">CcCBS67573_g07359</name>
</gene>
<dbReference type="SUPFAM" id="SSF50044">
    <property type="entry name" value="SH3-domain"/>
    <property type="match status" value="1"/>
</dbReference>
<dbReference type="InterPro" id="IPR050384">
    <property type="entry name" value="Endophilin_SH3RF"/>
</dbReference>
<dbReference type="InterPro" id="IPR001452">
    <property type="entry name" value="SH3_domain"/>
</dbReference>
<evidence type="ECO:0000256" key="2">
    <source>
        <dbReference type="PROSITE-ProRule" id="PRU00192"/>
    </source>
</evidence>
<dbReference type="CDD" id="cd00174">
    <property type="entry name" value="SH3"/>
    <property type="match status" value="1"/>
</dbReference>
<dbReference type="SMART" id="SM00326">
    <property type="entry name" value="SH3"/>
    <property type="match status" value="1"/>
</dbReference>
<protein>
    <recommendedName>
        <fullName evidence="4">SH3 domain-containing protein</fullName>
    </recommendedName>
</protein>
<evidence type="ECO:0000313" key="5">
    <source>
        <dbReference type="EMBL" id="TPX67840.1"/>
    </source>
</evidence>
<keyword evidence="3" id="KW-0812">Transmembrane</keyword>
<dbReference type="GO" id="GO:0005737">
    <property type="term" value="C:cytoplasm"/>
    <property type="evidence" value="ECO:0007669"/>
    <property type="project" value="TreeGrafter"/>
</dbReference>
<feature type="domain" description="SH3" evidence="4">
    <location>
        <begin position="221"/>
        <end position="279"/>
    </location>
</feature>
<dbReference type="PROSITE" id="PS50002">
    <property type="entry name" value="SH3"/>
    <property type="match status" value="1"/>
</dbReference>
<dbReference type="OrthoDB" id="5595608at2759"/>
<organism evidence="5 6">
    <name type="scientific">Chytriomyces confervae</name>
    <dbReference type="NCBI Taxonomy" id="246404"/>
    <lineage>
        <taxon>Eukaryota</taxon>
        <taxon>Fungi</taxon>
        <taxon>Fungi incertae sedis</taxon>
        <taxon>Chytridiomycota</taxon>
        <taxon>Chytridiomycota incertae sedis</taxon>
        <taxon>Chytridiomycetes</taxon>
        <taxon>Chytridiales</taxon>
        <taxon>Chytriomycetaceae</taxon>
        <taxon>Chytriomyces</taxon>
    </lineage>
</organism>
<dbReference type="PANTHER" id="PTHR14167:SF116">
    <property type="entry name" value="CAP, ISOFORM AC"/>
    <property type="match status" value="1"/>
</dbReference>
<reference evidence="5 6" key="1">
    <citation type="journal article" date="2019" name="Sci. Rep.">
        <title>Comparative genomics of chytrid fungi reveal insights into the obligate biotrophic and pathogenic lifestyle of Synchytrium endobioticum.</title>
        <authorList>
            <person name="van de Vossenberg B.T.L.H."/>
            <person name="Warris S."/>
            <person name="Nguyen H.D.T."/>
            <person name="van Gent-Pelzer M.P.E."/>
            <person name="Joly D.L."/>
            <person name="van de Geest H.C."/>
            <person name="Bonants P.J.M."/>
            <person name="Smith D.S."/>
            <person name="Levesque C.A."/>
            <person name="van der Lee T.A.J."/>
        </authorList>
    </citation>
    <scope>NUCLEOTIDE SEQUENCE [LARGE SCALE GENOMIC DNA]</scope>
    <source>
        <strain evidence="5 6">CBS 675.73</strain>
    </source>
</reference>
<comment type="caution">
    <text evidence="5">The sequence shown here is derived from an EMBL/GenBank/DDBJ whole genome shotgun (WGS) entry which is preliminary data.</text>
</comment>
<feature type="transmembrane region" description="Helical" evidence="3">
    <location>
        <begin position="129"/>
        <end position="150"/>
    </location>
</feature>
<evidence type="ECO:0000259" key="4">
    <source>
        <dbReference type="PROSITE" id="PS50002"/>
    </source>
</evidence>
<dbReference type="Gene3D" id="2.30.30.40">
    <property type="entry name" value="SH3 Domains"/>
    <property type="match status" value="1"/>
</dbReference>
<keyword evidence="3" id="KW-1133">Transmembrane helix</keyword>
<proteinExistence type="predicted"/>
<dbReference type="PANTHER" id="PTHR14167">
    <property type="entry name" value="SH3 DOMAIN-CONTAINING"/>
    <property type="match status" value="1"/>
</dbReference>
<dbReference type="Proteomes" id="UP000320333">
    <property type="component" value="Unassembled WGS sequence"/>
</dbReference>
<dbReference type="AlphaFoldDB" id="A0A507EWU0"/>
<dbReference type="InterPro" id="IPR036028">
    <property type="entry name" value="SH3-like_dom_sf"/>
</dbReference>
<evidence type="ECO:0000256" key="1">
    <source>
        <dbReference type="ARBA" id="ARBA00022443"/>
    </source>
</evidence>
<dbReference type="EMBL" id="QEAP01000376">
    <property type="protein sequence ID" value="TPX67840.1"/>
    <property type="molecule type" value="Genomic_DNA"/>
</dbReference>
<keyword evidence="3" id="KW-0472">Membrane</keyword>
<evidence type="ECO:0000256" key="3">
    <source>
        <dbReference type="SAM" id="Phobius"/>
    </source>
</evidence>
<dbReference type="Pfam" id="PF14604">
    <property type="entry name" value="SH3_9"/>
    <property type="match status" value="1"/>
</dbReference>
<keyword evidence="1 2" id="KW-0728">SH3 domain</keyword>
<dbReference type="STRING" id="246404.A0A507EWU0"/>
<keyword evidence="6" id="KW-1185">Reference proteome</keyword>
<evidence type="ECO:0000313" key="6">
    <source>
        <dbReference type="Proteomes" id="UP000320333"/>
    </source>
</evidence>
<name>A0A507EWU0_9FUNG</name>